<feature type="compositionally biased region" description="Acidic residues" evidence="3">
    <location>
        <begin position="88"/>
        <end position="108"/>
    </location>
</feature>
<feature type="domain" description="Fcf2 pre-rRNA processing C-terminal" evidence="4">
    <location>
        <begin position="236"/>
        <end position="328"/>
    </location>
</feature>
<protein>
    <recommendedName>
        <fullName evidence="4">Fcf2 pre-rRNA processing C-terminal domain-containing protein</fullName>
    </recommendedName>
</protein>
<dbReference type="Pfam" id="PF08698">
    <property type="entry name" value="Fcf2"/>
    <property type="match status" value="1"/>
</dbReference>
<name>A0ABN8RFK5_9CNID</name>
<feature type="region of interest" description="Disordered" evidence="3">
    <location>
        <begin position="214"/>
        <end position="241"/>
    </location>
</feature>
<evidence type="ECO:0000256" key="1">
    <source>
        <dbReference type="ARBA" id="ARBA00004604"/>
    </source>
</evidence>
<comment type="subcellular location">
    <subcellularLocation>
        <location evidence="1">Nucleus</location>
        <location evidence="1">Nucleolus</location>
    </subcellularLocation>
</comment>
<proteinExistence type="predicted"/>
<feature type="compositionally biased region" description="Basic and acidic residues" evidence="3">
    <location>
        <begin position="38"/>
        <end position="61"/>
    </location>
</feature>
<feature type="compositionally biased region" description="Basic and acidic residues" evidence="3">
    <location>
        <begin position="122"/>
        <end position="151"/>
    </location>
</feature>
<evidence type="ECO:0000313" key="5">
    <source>
        <dbReference type="EMBL" id="CAH3178021.1"/>
    </source>
</evidence>
<gene>
    <name evidence="5" type="ORF">PLOB_00020106</name>
</gene>
<keyword evidence="2" id="KW-0539">Nucleus</keyword>
<dbReference type="PANTHER" id="PTHR21686:SF12">
    <property type="entry name" value="DEOXYNUCLEOTIDYLTRANSFERASE TERMINAL-INTERACTING PROTEIN 2"/>
    <property type="match status" value="1"/>
</dbReference>
<comment type="caution">
    <text evidence="5">The sequence shown here is derived from an EMBL/GenBank/DDBJ whole genome shotgun (WGS) entry which is preliminary data.</text>
</comment>
<evidence type="ECO:0000256" key="3">
    <source>
        <dbReference type="SAM" id="MobiDB-lite"/>
    </source>
</evidence>
<sequence>MSIGGISAEFRMRRSRRLAAKKSSKFLETEGSSQEEGSDLKNDNEKTLFSKGHDFVIDKTPSKLVTGTTDDHVENISRSGVIVNNVAADDELSSNDSDDEEDGNDEDVNNLLNLRITSSQEDEGKGEDFISLSDDKSKTREEKKIKEREKKKGKDFIELSSELQVNINTDDLYFKFDKKNFKPVSFSKSFGDFAFKDKELMKRSVLTSDFEKRHSVPPMHVPQQAIRKQKKKTRGETAGPMWYNLPATQMTPEIEQDMKIMKMRNILDRKRHYKKNDSSALPKYFQIGMVVEGSADYYSSRIPKRQRKNNVIDELLSDAEFRRYNKKKYLEIQAAKQSGKKGFYKKKMNKRKATWLRS</sequence>
<evidence type="ECO:0000313" key="6">
    <source>
        <dbReference type="Proteomes" id="UP001159405"/>
    </source>
</evidence>
<reference evidence="5 6" key="1">
    <citation type="submission" date="2022-05" db="EMBL/GenBank/DDBJ databases">
        <authorList>
            <consortium name="Genoscope - CEA"/>
            <person name="William W."/>
        </authorList>
    </citation>
    <scope>NUCLEOTIDE SEQUENCE [LARGE SCALE GENOMIC DNA]</scope>
</reference>
<dbReference type="Proteomes" id="UP001159405">
    <property type="component" value="Unassembled WGS sequence"/>
</dbReference>
<dbReference type="InterPro" id="IPR014810">
    <property type="entry name" value="Fcf2_C"/>
</dbReference>
<evidence type="ECO:0000259" key="4">
    <source>
        <dbReference type="Pfam" id="PF08698"/>
    </source>
</evidence>
<evidence type="ECO:0000256" key="2">
    <source>
        <dbReference type="ARBA" id="ARBA00023242"/>
    </source>
</evidence>
<dbReference type="InterPro" id="IPR039883">
    <property type="entry name" value="Fcf2/DNTTIP2"/>
</dbReference>
<organism evidence="5 6">
    <name type="scientific">Porites lobata</name>
    <dbReference type="NCBI Taxonomy" id="104759"/>
    <lineage>
        <taxon>Eukaryota</taxon>
        <taxon>Metazoa</taxon>
        <taxon>Cnidaria</taxon>
        <taxon>Anthozoa</taxon>
        <taxon>Hexacorallia</taxon>
        <taxon>Scleractinia</taxon>
        <taxon>Fungiina</taxon>
        <taxon>Poritidae</taxon>
        <taxon>Porites</taxon>
    </lineage>
</organism>
<keyword evidence="6" id="KW-1185">Reference proteome</keyword>
<accession>A0ABN8RFK5</accession>
<dbReference type="EMBL" id="CALNXK010000234">
    <property type="protein sequence ID" value="CAH3178021.1"/>
    <property type="molecule type" value="Genomic_DNA"/>
</dbReference>
<feature type="region of interest" description="Disordered" evidence="3">
    <location>
        <begin position="20"/>
        <end position="151"/>
    </location>
</feature>
<dbReference type="PANTHER" id="PTHR21686">
    <property type="entry name" value="DEOXYNUCLEOTIDYLTRANSFERASE TERMINAL-INTERACTING PROTEIN 2"/>
    <property type="match status" value="1"/>
</dbReference>